<proteinExistence type="inferred from homology"/>
<keyword evidence="4" id="KW-0732">Signal</keyword>
<dbReference type="Pfam" id="PF18565">
    <property type="entry name" value="Glyco_hydro2_C5"/>
    <property type="match status" value="1"/>
</dbReference>
<name>A0A399ESP2_9DEIN</name>
<evidence type="ECO:0000256" key="3">
    <source>
        <dbReference type="ARBA" id="ARBA00023295"/>
    </source>
</evidence>
<evidence type="ECO:0000256" key="2">
    <source>
        <dbReference type="ARBA" id="ARBA00022801"/>
    </source>
</evidence>
<keyword evidence="7" id="KW-1185">Reference proteome</keyword>
<dbReference type="Gene3D" id="2.60.120.260">
    <property type="entry name" value="Galactose-binding domain-like"/>
    <property type="match status" value="1"/>
</dbReference>
<evidence type="ECO:0000259" key="5">
    <source>
        <dbReference type="Pfam" id="PF18565"/>
    </source>
</evidence>
<keyword evidence="2" id="KW-0378">Hydrolase</keyword>
<dbReference type="EMBL" id="QXDL01000033">
    <property type="protein sequence ID" value="RIH87624.1"/>
    <property type="molecule type" value="Genomic_DNA"/>
</dbReference>
<comment type="similarity">
    <text evidence="1">Belongs to the glycosyl hydrolase 2 family.</text>
</comment>
<dbReference type="RefSeq" id="WP_147372567.1">
    <property type="nucleotide sequence ID" value="NZ_QXDL01000033.1"/>
</dbReference>
<evidence type="ECO:0000313" key="6">
    <source>
        <dbReference type="EMBL" id="RIH87624.1"/>
    </source>
</evidence>
<dbReference type="OrthoDB" id="242935at2"/>
<dbReference type="AlphaFoldDB" id="A0A399ESP2"/>
<feature type="chain" id="PRO_5017333622" description="Glycoside hydrolase family 2 domain-containing protein" evidence="4">
    <location>
        <begin position="31"/>
        <end position="642"/>
    </location>
</feature>
<evidence type="ECO:0000256" key="4">
    <source>
        <dbReference type="SAM" id="SignalP"/>
    </source>
</evidence>
<dbReference type="Proteomes" id="UP000265715">
    <property type="component" value="Unassembled WGS sequence"/>
</dbReference>
<feature type="domain" description="Glycoside hydrolase family 2" evidence="5">
    <location>
        <begin position="200"/>
        <end position="269"/>
    </location>
</feature>
<dbReference type="InterPro" id="IPR013783">
    <property type="entry name" value="Ig-like_fold"/>
</dbReference>
<organism evidence="6 7">
    <name type="scientific">Calidithermus terrae</name>
    <dbReference type="NCBI Taxonomy" id="1408545"/>
    <lineage>
        <taxon>Bacteria</taxon>
        <taxon>Thermotogati</taxon>
        <taxon>Deinococcota</taxon>
        <taxon>Deinococci</taxon>
        <taxon>Thermales</taxon>
        <taxon>Thermaceae</taxon>
        <taxon>Calidithermus</taxon>
    </lineage>
</organism>
<dbReference type="InterPro" id="IPR017853">
    <property type="entry name" value="GH"/>
</dbReference>
<feature type="signal peptide" evidence="4">
    <location>
        <begin position="1"/>
        <end position="30"/>
    </location>
</feature>
<evidence type="ECO:0000256" key="1">
    <source>
        <dbReference type="ARBA" id="ARBA00007401"/>
    </source>
</evidence>
<keyword evidence="3" id="KW-0326">Glycosidase</keyword>
<dbReference type="InterPro" id="IPR040605">
    <property type="entry name" value="Glyco_hydro2_dom5"/>
</dbReference>
<sequence>MTLYRLGVLTLLSSLLLLTACTTAPPQAPAGPHWQGPNLLRNPSFEALGPGGYPAEWEEREGARADRGAARAGEVALKVSGPTAEVYTTQSLELQPHTPYLLHGWVRARNLTAGEVRLRWAPASGGSSDTQPLRSGGDWREVWSVFTTEADGRGRVDVLWDGLNPGAEVWIDDLYLGVAPSASLEIYPQARSVRGQGGEVEVAVRLLDASGQTATEAQDAVRFSLEGPGRLLGPNPAPAQDGWAYVTYRSDGGSGPVTVRAEVQGLPPVAATLQRTARGTEFGFPLGLFEDANMTHGYDEMKRWAAELKARGFDSVMLINANVAERADDDGLRATDEAGLEVYFNPGDDLNRDWWPDDVAPDPALARRIAQEMVQRLSSHPSLGGYYVADEPFLKDLPKVAPLHKAFQDADFDRPTMSVLIGRGRAELAYQQTRPDVMLLDVYPVGYANAVGDFTLTGFGYSDLDFVSYLRALTKDKPRGVPLWLILQTHSFEDQLREPTPAEVRAQNWLAVGEGAKGIFWFIYSSQQGWNGLKDNPALYDEVSRQTRRVAALRGVLKELFKAPDRFEVSGADVPYASSLQHRDGRHFVVVVNRDCRSARRLAVRSGEIRGRLKDLETGQVYAQGTALEYAPGDGRVFELVQ</sequence>
<dbReference type="Gene3D" id="2.60.40.10">
    <property type="entry name" value="Immunoglobulins"/>
    <property type="match status" value="1"/>
</dbReference>
<dbReference type="SUPFAM" id="SSF51445">
    <property type="entry name" value="(Trans)glycosidases"/>
    <property type="match status" value="1"/>
</dbReference>
<reference evidence="6 7" key="1">
    <citation type="submission" date="2018-08" db="EMBL/GenBank/DDBJ databases">
        <title>Meiothermus terrae DSM 26712 genome sequencing project.</title>
        <authorList>
            <person name="Da Costa M.S."/>
            <person name="Albuquerque L."/>
            <person name="Raposo P."/>
            <person name="Froufe H.J.C."/>
            <person name="Barroso C.S."/>
            <person name="Egas C."/>
        </authorList>
    </citation>
    <scope>NUCLEOTIDE SEQUENCE [LARGE SCALE GENOMIC DNA]</scope>
    <source>
        <strain evidence="6 7">DSM 26712</strain>
    </source>
</reference>
<dbReference type="Gene3D" id="3.20.20.80">
    <property type="entry name" value="Glycosidases"/>
    <property type="match status" value="1"/>
</dbReference>
<gene>
    <name evidence="6" type="ORF">Mterra_01150</name>
</gene>
<dbReference type="GO" id="GO:0016798">
    <property type="term" value="F:hydrolase activity, acting on glycosyl bonds"/>
    <property type="evidence" value="ECO:0007669"/>
    <property type="project" value="UniProtKB-KW"/>
</dbReference>
<comment type="caution">
    <text evidence="6">The sequence shown here is derived from an EMBL/GenBank/DDBJ whole genome shotgun (WGS) entry which is preliminary data.</text>
</comment>
<accession>A0A399ESP2</accession>
<protein>
    <recommendedName>
        <fullName evidence="5">Glycoside hydrolase family 2 domain-containing protein</fullName>
    </recommendedName>
</protein>
<evidence type="ECO:0000313" key="7">
    <source>
        <dbReference type="Proteomes" id="UP000265715"/>
    </source>
</evidence>
<dbReference type="PROSITE" id="PS51257">
    <property type="entry name" value="PROKAR_LIPOPROTEIN"/>
    <property type="match status" value="1"/>
</dbReference>